<dbReference type="EMBL" id="FOQD01000012">
    <property type="protein sequence ID" value="SFI74639.1"/>
    <property type="molecule type" value="Genomic_DNA"/>
</dbReference>
<dbReference type="InterPro" id="IPR013324">
    <property type="entry name" value="RNA_pol_sigma_r3/r4-like"/>
</dbReference>
<dbReference type="Proteomes" id="UP000199518">
    <property type="component" value="Unassembled WGS sequence"/>
</dbReference>
<protein>
    <submittedName>
        <fullName evidence="6">RNA polymerase sigma-70 factor, Rhodopirellula/Verrucomicrobium family</fullName>
    </submittedName>
</protein>
<name>A0A1I3KQ57_9PLAN</name>
<evidence type="ECO:0000256" key="3">
    <source>
        <dbReference type="ARBA" id="ARBA00023082"/>
    </source>
</evidence>
<sequence>MACLATDSEEHPSDVEGSSDDAFVGEFAANQRRIYAYVVSLAPSWDAADEIFQRVSLSLWAKRRNYQSDHPFVVWASGFVRIEVRKYLSERHQGMQTLSDDAAARVEESLRRQGEVLDERLNALQGCVQSLPPRQQRLLQDCYGGLHSLQEVAEEKGITANSLYLQLKRIRDLLYRCVTTKIAAELR</sequence>
<keyword evidence="2" id="KW-0805">Transcription regulation</keyword>
<dbReference type="InterPro" id="IPR014284">
    <property type="entry name" value="RNA_pol_sigma-70_dom"/>
</dbReference>
<keyword evidence="7" id="KW-1185">Reference proteome</keyword>
<dbReference type="RefSeq" id="WP_175517561.1">
    <property type="nucleotide sequence ID" value="NZ_FOQD01000012.1"/>
</dbReference>
<dbReference type="GO" id="GO:0006352">
    <property type="term" value="P:DNA-templated transcription initiation"/>
    <property type="evidence" value="ECO:0007669"/>
    <property type="project" value="InterPro"/>
</dbReference>
<dbReference type="GO" id="GO:0016987">
    <property type="term" value="F:sigma factor activity"/>
    <property type="evidence" value="ECO:0007669"/>
    <property type="project" value="UniProtKB-KW"/>
</dbReference>
<dbReference type="Gene3D" id="1.10.1740.10">
    <property type="match status" value="1"/>
</dbReference>
<dbReference type="InterPro" id="IPR036388">
    <property type="entry name" value="WH-like_DNA-bd_sf"/>
</dbReference>
<evidence type="ECO:0000313" key="6">
    <source>
        <dbReference type="EMBL" id="SFI74639.1"/>
    </source>
</evidence>
<dbReference type="InterPro" id="IPR013325">
    <property type="entry name" value="RNA_pol_sigma_r2"/>
</dbReference>
<reference evidence="7" key="1">
    <citation type="submission" date="2016-10" db="EMBL/GenBank/DDBJ databases">
        <authorList>
            <person name="Varghese N."/>
            <person name="Submissions S."/>
        </authorList>
    </citation>
    <scope>NUCLEOTIDE SEQUENCE [LARGE SCALE GENOMIC DNA]</scope>
    <source>
        <strain evidence="7">DSM 26348</strain>
    </source>
</reference>
<evidence type="ECO:0000256" key="1">
    <source>
        <dbReference type="ARBA" id="ARBA00010641"/>
    </source>
</evidence>
<dbReference type="PANTHER" id="PTHR43133:SF51">
    <property type="entry name" value="RNA POLYMERASE SIGMA FACTOR"/>
    <property type="match status" value="1"/>
</dbReference>
<comment type="similarity">
    <text evidence="1">Belongs to the sigma-70 factor family. ECF subfamily.</text>
</comment>
<dbReference type="SUPFAM" id="SSF88946">
    <property type="entry name" value="Sigma2 domain of RNA polymerase sigma factors"/>
    <property type="match status" value="1"/>
</dbReference>
<gene>
    <name evidence="6" type="ORF">SAMN05421753_1129</name>
</gene>
<dbReference type="STRING" id="1576369.SAMN05421753_1129"/>
<dbReference type="Pfam" id="PF04542">
    <property type="entry name" value="Sigma70_r2"/>
    <property type="match status" value="1"/>
</dbReference>
<dbReference type="AlphaFoldDB" id="A0A1I3KQ57"/>
<keyword evidence="3" id="KW-0731">Sigma factor</keyword>
<dbReference type="NCBIfam" id="TIGR02937">
    <property type="entry name" value="sigma70-ECF"/>
    <property type="match status" value="1"/>
</dbReference>
<keyword evidence="4" id="KW-0804">Transcription</keyword>
<evidence type="ECO:0000313" key="7">
    <source>
        <dbReference type="Proteomes" id="UP000199518"/>
    </source>
</evidence>
<accession>A0A1I3KQ57</accession>
<dbReference type="InterPro" id="IPR039425">
    <property type="entry name" value="RNA_pol_sigma-70-like"/>
</dbReference>
<feature type="domain" description="RNA polymerase sigma-70 region 2" evidence="5">
    <location>
        <begin position="28"/>
        <end position="89"/>
    </location>
</feature>
<organism evidence="6 7">
    <name type="scientific">Planctomicrobium piriforme</name>
    <dbReference type="NCBI Taxonomy" id="1576369"/>
    <lineage>
        <taxon>Bacteria</taxon>
        <taxon>Pseudomonadati</taxon>
        <taxon>Planctomycetota</taxon>
        <taxon>Planctomycetia</taxon>
        <taxon>Planctomycetales</taxon>
        <taxon>Planctomycetaceae</taxon>
        <taxon>Planctomicrobium</taxon>
    </lineage>
</organism>
<dbReference type="Gene3D" id="1.10.10.10">
    <property type="entry name" value="Winged helix-like DNA-binding domain superfamily/Winged helix DNA-binding domain"/>
    <property type="match status" value="1"/>
</dbReference>
<dbReference type="PANTHER" id="PTHR43133">
    <property type="entry name" value="RNA POLYMERASE ECF-TYPE SIGMA FACTO"/>
    <property type="match status" value="1"/>
</dbReference>
<proteinExistence type="inferred from homology"/>
<dbReference type="SUPFAM" id="SSF88659">
    <property type="entry name" value="Sigma3 and sigma4 domains of RNA polymerase sigma factors"/>
    <property type="match status" value="1"/>
</dbReference>
<evidence type="ECO:0000259" key="5">
    <source>
        <dbReference type="Pfam" id="PF04542"/>
    </source>
</evidence>
<evidence type="ECO:0000256" key="2">
    <source>
        <dbReference type="ARBA" id="ARBA00023015"/>
    </source>
</evidence>
<dbReference type="InterPro" id="IPR007627">
    <property type="entry name" value="RNA_pol_sigma70_r2"/>
</dbReference>
<evidence type="ECO:0000256" key="4">
    <source>
        <dbReference type="ARBA" id="ARBA00023163"/>
    </source>
</evidence>